<dbReference type="InParanoid" id="F8QHK0"/>
<dbReference type="AlphaFoldDB" id="F8QHK0"/>
<feature type="region of interest" description="Disordered" evidence="1">
    <location>
        <begin position="1"/>
        <end position="60"/>
    </location>
</feature>
<dbReference type="EMBL" id="GL945510">
    <property type="protein sequence ID" value="EGN92240.1"/>
    <property type="molecule type" value="Genomic_DNA"/>
</dbReference>
<name>F8QHK0_SERL3</name>
<evidence type="ECO:0000313" key="2">
    <source>
        <dbReference type="EMBL" id="EGN92240.1"/>
    </source>
</evidence>
<reference evidence="3" key="1">
    <citation type="journal article" date="2011" name="Science">
        <title>The plant cell wall-decomposing machinery underlies the functional diversity of forest fungi.</title>
        <authorList>
            <person name="Eastwood D.C."/>
            <person name="Floudas D."/>
            <person name="Binder M."/>
            <person name="Majcherczyk A."/>
            <person name="Schneider P."/>
            <person name="Aerts A."/>
            <person name="Asiegbu F.O."/>
            <person name="Baker S.E."/>
            <person name="Barry K."/>
            <person name="Bendiksby M."/>
            <person name="Blumentritt M."/>
            <person name="Coutinho P.M."/>
            <person name="Cullen D."/>
            <person name="de Vries R.P."/>
            <person name="Gathman A."/>
            <person name="Goodell B."/>
            <person name="Henrissat B."/>
            <person name="Ihrmark K."/>
            <person name="Kauserud H."/>
            <person name="Kohler A."/>
            <person name="LaButti K."/>
            <person name="Lapidus A."/>
            <person name="Lavin J.L."/>
            <person name="Lee Y.-H."/>
            <person name="Lindquist E."/>
            <person name="Lilly W."/>
            <person name="Lucas S."/>
            <person name="Morin E."/>
            <person name="Murat C."/>
            <person name="Oguiza J.A."/>
            <person name="Park J."/>
            <person name="Pisabarro A.G."/>
            <person name="Riley R."/>
            <person name="Rosling A."/>
            <person name="Salamov A."/>
            <person name="Schmidt O."/>
            <person name="Schmutz J."/>
            <person name="Skrede I."/>
            <person name="Stenlid J."/>
            <person name="Wiebenga A."/>
            <person name="Xie X."/>
            <person name="Kuees U."/>
            <person name="Hibbett D.S."/>
            <person name="Hoffmeister D."/>
            <person name="Hoegberg N."/>
            <person name="Martin F."/>
            <person name="Grigoriev I.V."/>
            <person name="Watkinson S.C."/>
        </authorList>
    </citation>
    <scope>NUCLEOTIDE SEQUENCE [LARGE SCALE GENOMIC DNA]</scope>
    <source>
        <strain evidence="3">strain S7.3</strain>
    </source>
</reference>
<dbReference type="OrthoDB" id="3066210at2759"/>
<protein>
    <submittedName>
        <fullName evidence="2">Uncharacterized protein</fullName>
    </submittedName>
</protein>
<keyword evidence="3" id="KW-1185">Reference proteome</keyword>
<gene>
    <name evidence="2" type="ORF">SERLA73DRAFT_157129</name>
</gene>
<sequence length="166" mass="18479">MPATKQSAAATTPPPPPVSPKKARTLWDTSDPLTDISTETEPSDLSRTLSSPGVDSLQGNAMDISSHDKVMKSGVILMEGCFKSLKDTLIEHICNNQELFTLAHTGTHYKEDDGERLPLRLHEKHKKDWSYYLCDPSTNTPFTFWIVGCLSKIWLFEWGPDGAPHP</sequence>
<accession>F8QHK0</accession>
<dbReference type="Proteomes" id="UP000008063">
    <property type="component" value="Unassembled WGS sequence"/>
</dbReference>
<organism evidence="3">
    <name type="scientific">Serpula lacrymans var. lacrymans (strain S7.3)</name>
    <name type="common">Dry rot fungus</name>
    <dbReference type="NCBI Taxonomy" id="936435"/>
    <lineage>
        <taxon>Eukaryota</taxon>
        <taxon>Fungi</taxon>
        <taxon>Dikarya</taxon>
        <taxon>Basidiomycota</taxon>
        <taxon>Agaricomycotina</taxon>
        <taxon>Agaricomycetes</taxon>
        <taxon>Agaricomycetidae</taxon>
        <taxon>Boletales</taxon>
        <taxon>Coniophorineae</taxon>
        <taxon>Serpulaceae</taxon>
        <taxon>Serpula</taxon>
    </lineage>
</organism>
<feature type="compositionally biased region" description="Low complexity" evidence="1">
    <location>
        <begin position="1"/>
        <end position="11"/>
    </location>
</feature>
<evidence type="ECO:0000313" key="3">
    <source>
        <dbReference type="Proteomes" id="UP000008063"/>
    </source>
</evidence>
<feature type="compositionally biased region" description="Polar residues" evidence="1">
    <location>
        <begin position="27"/>
        <end position="59"/>
    </location>
</feature>
<evidence type="ECO:0000256" key="1">
    <source>
        <dbReference type="SAM" id="MobiDB-lite"/>
    </source>
</evidence>
<dbReference type="HOGENOM" id="CLU_1603733_0_0_1"/>
<proteinExistence type="predicted"/>